<evidence type="ECO:0000256" key="9">
    <source>
        <dbReference type="ARBA" id="ARBA00023136"/>
    </source>
</evidence>
<dbReference type="InParanoid" id="Q6CL97"/>
<evidence type="ECO:0000256" key="8">
    <source>
        <dbReference type="ARBA" id="ARBA00023128"/>
    </source>
</evidence>
<dbReference type="InterPro" id="IPR002067">
    <property type="entry name" value="MCP"/>
</dbReference>
<dbReference type="EMBL" id="CR382126">
    <property type="protein sequence ID" value="CAG98000.1"/>
    <property type="molecule type" value="Genomic_DNA"/>
</dbReference>
<feature type="transmembrane region" description="Helical" evidence="12">
    <location>
        <begin position="77"/>
        <end position="95"/>
    </location>
</feature>
<dbReference type="SUPFAM" id="SSF103506">
    <property type="entry name" value="Mitochondrial carrier"/>
    <property type="match status" value="1"/>
</dbReference>
<name>Q6CL97_KLULA</name>
<keyword evidence="14" id="KW-1185">Reference proteome</keyword>
<feature type="repeat" description="Solcar" evidence="10">
    <location>
        <begin position="121"/>
        <end position="206"/>
    </location>
</feature>
<evidence type="ECO:0000256" key="2">
    <source>
        <dbReference type="ARBA" id="ARBA00006375"/>
    </source>
</evidence>
<evidence type="ECO:0000256" key="10">
    <source>
        <dbReference type="PROSITE-ProRule" id="PRU00282"/>
    </source>
</evidence>
<keyword evidence="6" id="KW-0999">Mitochondrion inner membrane</keyword>
<keyword evidence="5" id="KW-0677">Repeat</keyword>
<evidence type="ECO:0000256" key="7">
    <source>
        <dbReference type="ARBA" id="ARBA00022989"/>
    </source>
</evidence>
<keyword evidence="4 10" id="KW-0812">Transmembrane</keyword>
<dbReference type="AlphaFoldDB" id="Q6CL97"/>
<sequence length="307" mass="34253">MDATSNSVLSPLQKEIISGLTAGTITTIVTHPLDLIKLRLQLAAIDLKPSSYYNQVQRIIKDGSGTQQLLKEAYRGLGINIIGNAVAWGLYFGLYRCSKDVVYSLSSEPALQNKFMNDRKMTSSMYLVSAGASGLATALLTNPMWVIKTRIMSTKSSQGYTSILNAITRIYTEEGLKTFWRGLVPSLFGVTQGALYFAIYDTLKLKYLHDRNDIQERRLNAVETIGIISLSKMISVSSVYPLQLLKTNLQTFRTEHNENSKMNSLIRSIWHTNGIAGFYKGLFANLVRAIPSTCITFGVYEHFKHIS</sequence>
<evidence type="ECO:0000256" key="5">
    <source>
        <dbReference type="ARBA" id="ARBA00022737"/>
    </source>
</evidence>
<keyword evidence="7 12" id="KW-1133">Transmembrane helix</keyword>
<organism evidence="13 14">
    <name type="scientific">Kluyveromyces lactis (strain ATCC 8585 / CBS 2359 / DSM 70799 / NBRC 1267 / NRRL Y-1140 / WM37)</name>
    <name type="common">Yeast</name>
    <name type="synonym">Candida sphaerica</name>
    <dbReference type="NCBI Taxonomy" id="284590"/>
    <lineage>
        <taxon>Eukaryota</taxon>
        <taxon>Fungi</taxon>
        <taxon>Dikarya</taxon>
        <taxon>Ascomycota</taxon>
        <taxon>Saccharomycotina</taxon>
        <taxon>Saccharomycetes</taxon>
        <taxon>Saccharomycetales</taxon>
        <taxon>Saccharomycetaceae</taxon>
        <taxon>Kluyveromyces</taxon>
    </lineage>
</organism>
<evidence type="ECO:0000256" key="6">
    <source>
        <dbReference type="ARBA" id="ARBA00022792"/>
    </source>
</evidence>
<proteinExistence type="inferred from homology"/>
<evidence type="ECO:0000313" key="13">
    <source>
        <dbReference type="EMBL" id="CAG98000.1"/>
    </source>
</evidence>
<protein>
    <submittedName>
        <fullName evidence="13">KLLA0F04697p</fullName>
    </submittedName>
</protein>
<evidence type="ECO:0000256" key="1">
    <source>
        <dbReference type="ARBA" id="ARBA00004448"/>
    </source>
</evidence>
<dbReference type="Pfam" id="PF00153">
    <property type="entry name" value="Mito_carr"/>
    <property type="match status" value="3"/>
</dbReference>
<feature type="transmembrane region" description="Helical" evidence="12">
    <location>
        <begin position="125"/>
        <end position="147"/>
    </location>
</feature>
<dbReference type="GO" id="GO:0015215">
    <property type="term" value="F:nucleotide transmembrane transporter activity"/>
    <property type="evidence" value="ECO:0007669"/>
    <property type="project" value="UniProtKB-ARBA"/>
</dbReference>
<feature type="repeat" description="Solcar" evidence="10">
    <location>
        <begin position="10"/>
        <end position="101"/>
    </location>
</feature>
<dbReference type="Gene3D" id="1.50.40.10">
    <property type="entry name" value="Mitochondrial carrier domain"/>
    <property type="match status" value="1"/>
</dbReference>
<keyword evidence="9 10" id="KW-0472">Membrane</keyword>
<dbReference type="InterPro" id="IPR044712">
    <property type="entry name" value="SLC25A32-like"/>
</dbReference>
<dbReference type="GO" id="GO:0005743">
    <property type="term" value="C:mitochondrial inner membrane"/>
    <property type="evidence" value="ECO:0007669"/>
    <property type="project" value="UniProtKB-SubCell"/>
</dbReference>
<dbReference type="STRING" id="284590.Q6CL97"/>
<dbReference type="FunFam" id="1.50.40.10:FF:000102">
    <property type="entry name" value="Folate carrier protein Flx1"/>
    <property type="match status" value="1"/>
</dbReference>
<dbReference type="HOGENOM" id="CLU_015166_6_4_1"/>
<dbReference type="PaxDb" id="284590-Q6CL97"/>
<keyword evidence="3 11" id="KW-0813">Transport</keyword>
<dbReference type="Proteomes" id="UP000000598">
    <property type="component" value="Chromosome F"/>
</dbReference>
<evidence type="ECO:0000256" key="4">
    <source>
        <dbReference type="ARBA" id="ARBA00022692"/>
    </source>
</evidence>
<evidence type="ECO:0000313" key="14">
    <source>
        <dbReference type="Proteomes" id="UP000000598"/>
    </source>
</evidence>
<dbReference type="PRINTS" id="PR00926">
    <property type="entry name" value="MITOCARRIER"/>
</dbReference>
<dbReference type="OMA" id="TTVWKHE"/>
<reference evidence="13 14" key="1">
    <citation type="journal article" date="2004" name="Nature">
        <title>Genome evolution in yeasts.</title>
        <authorList>
            <consortium name="Genolevures"/>
            <person name="Dujon B."/>
            <person name="Sherman D."/>
            <person name="Fischer G."/>
            <person name="Durrens P."/>
            <person name="Casaregola S."/>
            <person name="Lafontaine I."/>
            <person name="de Montigny J."/>
            <person name="Marck C."/>
            <person name="Neuveglise C."/>
            <person name="Talla E."/>
            <person name="Goffard N."/>
            <person name="Frangeul L."/>
            <person name="Aigle M."/>
            <person name="Anthouard V."/>
            <person name="Babour A."/>
            <person name="Barbe V."/>
            <person name="Barnay S."/>
            <person name="Blanchin S."/>
            <person name="Beckerich J.M."/>
            <person name="Beyne E."/>
            <person name="Bleykasten C."/>
            <person name="Boisrame A."/>
            <person name="Boyer J."/>
            <person name="Cattolico L."/>
            <person name="Confanioleri F."/>
            <person name="de Daruvar A."/>
            <person name="Despons L."/>
            <person name="Fabre E."/>
            <person name="Fairhead C."/>
            <person name="Ferry-Dumazet H."/>
            <person name="Groppi A."/>
            <person name="Hantraye F."/>
            <person name="Hennequin C."/>
            <person name="Jauniaux N."/>
            <person name="Joyet P."/>
            <person name="Kachouri R."/>
            <person name="Kerrest A."/>
            <person name="Koszul R."/>
            <person name="Lemaire M."/>
            <person name="Lesur I."/>
            <person name="Ma L."/>
            <person name="Muller H."/>
            <person name="Nicaud J.M."/>
            <person name="Nikolski M."/>
            <person name="Oztas S."/>
            <person name="Ozier-Kalogeropoulos O."/>
            <person name="Pellenz S."/>
            <person name="Potier S."/>
            <person name="Richard G.F."/>
            <person name="Straub M.L."/>
            <person name="Suleau A."/>
            <person name="Swennene D."/>
            <person name="Tekaia F."/>
            <person name="Wesolowski-Louvel M."/>
            <person name="Westhof E."/>
            <person name="Wirth B."/>
            <person name="Zeniou-Meyer M."/>
            <person name="Zivanovic I."/>
            <person name="Bolotin-Fukuhara M."/>
            <person name="Thierry A."/>
            <person name="Bouchier C."/>
            <person name="Caudron B."/>
            <person name="Scarpelli C."/>
            <person name="Gaillardin C."/>
            <person name="Weissenbach J."/>
            <person name="Wincker P."/>
            <person name="Souciet J.L."/>
        </authorList>
    </citation>
    <scope>NUCLEOTIDE SEQUENCE [LARGE SCALE GENOMIC DNA]</scope>
    <source>
        <strain evidence="14">ATCC 8585 / CBS 2359 / DSM 70799 / NBRC 1267 / NRRL Y-1140 / WM37</strain>
    </source>
</reference>
<accession>Q6CL97</accession>
<keyword evidence="8" id="KW-0496">Mitochondrion</keyword>
<comment type="subcellular location">
    <subcellularLocation>
        <location evidence="1">Mitochondrion inner membrane</location>
        <topology evidence="1">Multi-pass membrane protein</topology>
    </subcellularLocation>
</comment>
<evidence type="ECO:0000256" key="11">
    <source>
        <dbReference type="RuleBase" id="RU000488"/>
    </source>
</evidence>
<dbReference type="FunCoup" id="Q6CL97">
    <property type="interactions" value="97"/>
</dbReference>
<evidence type="ECO:0000256" key="12">
    <source>
        <dbReference type="SAM" id="Phobius"/>
    </source>
</evidence>
<gene>
    <name evidence="13" type="ORF">KLLA0_F04697g</name>
</gene>
<dbReference type="PANTHER" id="PTHR45683">
    <property type="entry name" value="MITOCHONDRIAL NICOTINAMIDE ADENINE DINUCLEOTIDE TRANSPORTER 1-RELATED-RELATED"/>
    <property type="match status" value="1"/>
</dbReference>
<feature type="repeat" description="Solcar" evidence="10">
    <location>
        <begin position="219"/>
        <end position="306"/>
    </location>
</feature>
<dbReference type="InterPro" id="IPR018108">
    <property type="entry name" value="MCP_transmembrane"/>
</dbReference>
<dbReference type="InterPro" id="IPR023395">
    <property type="entry name" value="MCP_dom_sf"/>
</dbReference>
<evidence type="ECO:0000256" key="3">
    <source>
        <dbReference type="ARBA" id="ARBA00022448"/>
    </source>
</evidence>
<dbReference type="eggNOG" id="KOG0764">
    <property type="taxonomic scope" value="Eukaryota"/>
</dbReference>
<dbReference type="PROSITE" id="PS50920">
    <property type="entry name" value="SOLCAR"/>
    <property type="match status" value="3"/>
</dbReference>
<dbReference type="KEGG" id="kla:KLLA0_F04697g"/>
<comment type="similarity">
    <text evidence="2 11">Belongs to the mitochondrial carrier (TC 2.A.29) family.</text>
</comment>